<name>A0A4C1ZHF2_EUMVA</name>
<dbReference type="Proteomes" id="UP000299102">
    <property type="component" value="Unassembled WGS sequence"/>
</dbReference>
<evidence type="ECO:0000313" key="3">
    <source>
        <dbReference type="Proteomes" id="UP000299102"/>
    </source>
</evidence>
<evidence type="ECO:0000256" key="1">
    <source>
        <dbReference type="SAM" id="MobiDB-lite"/>
    </source>
</evidence>
<dbReference type="EMBL" id="BGZK01001774">
    <property type="protein sequence ID" value="GBP86047.1"/>
    <property type="molecule type" value="Genomic_DNA"/>
</dbReference>
<organism evidence="2 3">
    <name type="scientific">Eumeta variegata</name>
    <name type="common">Bagworm moth</name>
    <name type="synonym">Eumeta japonica</name>
    <dbReference type="NCBI Taxonomy" id="151549"/>
    <lineage>
        <taxon>Eukaryota</taxon>
        <taxon>Metazoa</taxon>
        <taxon>Ecdysozoa</taxon>
        <taxon>Arthropoda</taxon>
        <taxon>Hexapoda</taxon>
        <taxon>Insecta</taxon>
        <taxon>Pterygota</taxon>
        <taxon>Neoptera</taxon>
        <taxon>Endopterygota</taxon>
        <taxon>Lepidoptera</taxon>
        <taxon>Glossata</taxon>
        <taxon>Ditrysia</taxon>
        <taxon>Tineoidea</taxon>
        <taxon>Psychidae</taxon>
        <taxon>Oiketicinae</taxon>
        <taxon>Eumeta</taxon>
    </lineage>
</organism>
<keyword evidence="3" id="KW-1185">Reference proteome</keyword>
<feature type="region of interest" description="Disordered" evidence="1">
    <location>
        <begin position="57"/>
        <end position="79"/>
    </location>
</feature>
<comment type="caution">
    <text evidence="2">The sequence shown here is derived from an EMBL/GenBank/DDBJ whole genome shotgun (WGS) entry which is preliminary data.</text>
</comment>
<accession>A0A4C1ZHF2</accession>
<feature type="compositionally biased region" description="Low complexity" evidence="1">
    <location>
        <begin position="65"/>
        <end position="79"/>
    </location>
</feature>
<reference evidence="2 3" key="1">
    <citation type="journal article" date="2019" name="Commun. Biol.">
        <title>The bagworm genome reveals a unique fibroin gene that provides high tensile strength.</title>
        <authorList>
            <person name="Kono N."/>
            <person name="Nakamura H."/>
            <person name="Ohtoshi R."/>
            <person name="Tomita M."/>
            <person name="Numata K."/>
            <person name="Arakawa K."/>
        </authorList>
    </citation>
    <scope>NUCLEOTIDE SEQUENCE [LARGE SCALE GENOMIC DNA]</scope>
</reference>
<proteinExistence type="predicted"/>
<dbReference type="AlphaFoldDB" id="A0A4C1ZHF2"/>
<sequence>MRVDSEFLNHLFSERYGGIREKRDRSADMIYELAIENQKVELLIKISKINTLLRESHKTRKPVDAKPIPRARAEPAAAYTKTPIRPINSIIPIRARNNDRLCAGARRCSAVGERCGNQPPV</sequence>
<evidence type="ECO:0000313" key="2">
    <source>
        <dbReference type="EMBL" id="GBP86047.1"/>
    </source>
</evidence>
<gene>
    <name evidence="2" type="ORF">EVAR_68526_1</name>
</gene>
<protein>
    <submittedName>
        <fullName evidence="2">Uncharacterized protein</fullName>
    </submittedName>
</protein>